<proteinExistence type="predicted"/>
<dbReference type="Proteomes" id="UP001642360">
    <property type="component" value="Unassembled WGS sequence"/>
</dbReference>
<sequence length="87" mass="9513">MEGDPGLTLDKVARVCHLSQAKAVPFSTLVTLGTFSGLGLAPSWLSSQLPFLLLFQFASPPINDEDFPSAIFKEGTATSTRRKRKRF</sequence>
<accession>A0ABC8S3X9</accession>
<organism evidence="1 2">
    <name type="scientific">Ilex paraguariensis</name>
    <name type="common">yerba mate</name>
    <dbReference type="NCBI Taxonomy" id="185542"/>
    <lineage>
        <taxon>Eukaryota</taxon>
        <taxon>Viridiplantae</taxon>
        <taxon>Streptophyta</taxon>
        <taxon>Embryophyta</taxon>
        <taxon>Tracheophyta</taxon>
        <taxon>Spermatophyta</taxon>
        <taxon>Magnoliopsida</taxon>
        <taxon>eudicotyledons</taxon>
        <taxon>Gunneridae</taxon>
        <taxon>Pentapetalae</taxon>
        <taxon>asterids</taxon>
        <taxon>campanulids</taxon>
        <taxon>Aquifoliales</taxon>
        <taxon>Aquifoliaceae</taxon>
        <taxon>Ilex</taxon>
    </lineage>
</organism>
<comment type="caution">
    <text evidence="1">The sequence shown here is derived from an EMBL/GenBank/DDBJ whole genome shotgun (WGS) entry which is preliminary data.</text>
</comment>
<gene>
    <name evidence="1" type="ORF">ILEXP_LOCUS20090</name>
</gene>
<evidence type="ECO:0000313" key="2">
    <source>
        <dbReference type="Proteomes" id="UP001642360"/>
    </source>
</evidence>
<name>A0ABC8S3X9_9AQUA</name>
<protein>
    <submittedName>
        <fullName evidence="1">Uncharacterized protein</fullName>
    </submittedName>
</protein>
<keyword evidence="2" id="KW-1185">Reference proteome</keyword>
<reference evidence="1 2" key="1">
    <citation type="submission" date="2024-02" db="EMBL/GenBank/DDBJ databases">
        <authorList>
            <person name="Vignale AGUSTIN F."/>
            <person name="Sosa J E."/>
            <person name="Modenutti C."/>
        </authorList>
    </citation>
    <scope>NUCLEOTIDE SEQUENCE [LARGE SCALE GENOMIC DNA]</scope>
</reference>
<dbReference type="AlphaFoldDB" id="A0ABC8S3X9"/>
<evidence type="ECO:0000313" key="1">
    <source>
        <dbReference type="EMBL" id="CAK9151921.1"/>
    </source>
</evidence>
<dbReference type="EMBL" id="CAUOFW020002170">
    <property type="protein sequence ID" value="CAK9151921.1"/>
    <property type="molecule type" value="Genomic_DNA"/>
</dbReference>